<dbReference type="PROSITE" id="PS50088">
    <property type="entry name" value="ANK_REPEAT"/>
    <property type="match status" value="1"/>
</dbReference>
<sequence>MAGERSAEWDGVTRRSTYKEKVVAERDRLADAARDADWETVLGILDRERGWVNFGRIEGASGFSPFHQAAWHGASEEIVRALLDLGAWRTFRTRDGHRALDLATARGHGHLTDLLRPRIGQPLPPGDLARLQGHLHRLIRFRADDGRGSDIPAWNALRLPELEPLTELDHPVCWFPVPGMYGGFRFELRDAELTVESWIRVVGGSERTDRITVHGVELEEGDRL</sequence>
<feature type="repeat" description="ANK" evidence="1">
    <location>
        <begin position="61"/>
        <end position="87"/>
    </location>
</feature>
<dbReference type="SUPFAM" id="SSF48403">
    <property type="entry name" value="Ankyrin repeat"/>
    <property type="match status" value="1"/>
</dbReference>
<keyword evidence="1" id="KW-0040">ANK repeat</keyword>
<dbReference type="PROSITE" id="PS50297">
    <property type="entry name" value="ANK_REP_REGION"/>
    <property type="match status" value="1"/>
</dbReference>
<dbReference type="EMBL" id="JAVRES010000001">
    <property type="protein sequence ID" value="MDT0433750.1"/>
    <property type="molecule type" value="Genomic_DNA"/>
</dbReference>
<dbReference type="InterPro" id="IPR036770">
    <property type="entry name" value="Ankyrin_rpt-contain_sf"/>
</dbReference>
<gene>
    <name evidence="2" type="ORF">RM877_03540</name>
</gene>
<dbReference type="InterPro" id="IPR002110">
    <property type="entry name" value="Ankyrin_rpt"/>
</dbReference>
<accession>A0ABD5EGL6</accession>
<name>A0ABD5EGL6_9ACTN</name>
<evidence type="ECO:0000256" key="1">
    <source>
        <dbReference type="PROSITE-ProRule" id="PRU00023"/>
    </source>
</evidence>
<dbReference type="AlphaFoldDB" id="A0ABD5EGL6"/>
<evidence type="ECO:0000313" key="3">
    <source>
        <dbReference type="Proteomes" id="UP001183535"/>
    </source>
</evidence>
<evidence type="ECO:0000313" key="2">
    <source>
        <dbReference type="EMBL" id="MDT0433750.1"/>
    </source>
</evidence>
<dbReference type="Proteomes" id="UP001183535">
    <property type="component" value="Unassembled WGS sequence"/>
</dbReference>
<organism evidence="2 3">
    <name type="scientific">Streptomyces doudnae</name>
    <dbReference type="NCBI Taxonomy" id="3075536"/>
    <lineage>
        <taxon>Bacteria</taxon>
        <taxon>Bacillati</taxon>
        <taxon>Actinomycetota</taxon>
        <taxon>Actinomycetes</taxon>
        <taxon>Kitasatosporales</taxon>
        <taxon>Streptomycetaceae</taxon>
        <taxon>Streptomyces</taxon>
    </lineage>
</organism>
<keyword evidence="3" id="KW-1185">Reference proteome</keyword>
<comment type="caution">
    <text evidence="2">The sequence shown here is derived from an EMBL/GenBank/DDBJ whole genome shotgun (WGS) entry which is preliminary data.</text>
</comment>
<dbReference type="RefSeq" id="WP_202554909.1">
    <property type="nucleotide sequence ID" value="NZ_JAVRES010000001.1"/>
</dbReference>
<protein>
    <submittedName>
        <fullName evidence="2">Ankyrin repeat domain-containing protein</fullName>
    </submittedName>
</protein>
<reference evidence="3" key="1">
    <citation type="submission" date="2023-07" db="EMBL/GenBank/DDBJ databases">
        <title>30 novel species of actinomycetes from the DSMZ collection.</title>
        <authorList>
            <person name="Nouioui I."/>
        </authorList>
    </citation>
    <scope>NUCLEOTIDE SEQUENCE [LARGE SCALE GENOMIC DNA]</scope>
    <source>
        <strain evidence="3">DSM 41981</strain>
    </source>
</reference>
<proteinExistence type="predicted"/>
<dbReference type="Gene3D" id="1.25.40.20">
    <property type="entry name" value="Ankyrin repeat-containing domain"/>
    <property type="match status" value="1"/>
</dbReference>